<dbReference type="AlphaFoldDB" id="A0A326RN99"/>
<evidence type="ECO:0000313" key="2">
    <source>
        <dbReference type="Proteomes" id="UP000248917"/>
    </source>
</evidence>
<accession>A0A326RN99</accession>
<reference evidence="1 2" key="1">
    <citation type="submission" date="2018-06" db="EMBL/GenBank/DDBJ databases">
        <title>Genomic Encyclopedia of Archaeal and Bacterial Type Strains, Phase II (KMG-II): from individual species to whole genera.</title>
        <authorList>
            <person name="Goeker M."/>
        </authorList>
    </citation>
    <scope>NUCLEOTIDE SEQUENCE [LARGE SCALE GENOMIC DNA]</scope>
    <source>
        <strain evidence="1 2">T4</strain>
    </source>
</reference>
<proteinExistence type="predicted"/>
<protein>
    <submittedName>
        <fullName evidence="1">Uncharacterized protein</fullName>
    </submittedName>
</protein>
<comment type="caution">
    <text evidence="1">The sequence shown here is derived from an EMBL/GenBank/DDBJ whole genome shotgun (WGS) entry which is preliminary data.</text>
</comment>
<sequence>MPYSSKIPYHGFLACIKNYLAMKKLLFQWKWLVIVAGVSMSCTEGGEMDPDDPQQASNDLNFPYTLTTEENVYKMEIDGVEVTNTAEIANTLNVDKTITIGFWGPANDFAFGGIYWIPLGVGTYETGRNLGPGNGTNGNNLFMTAFVKKNNVKHFAYSAHEYGFLESEKIPGSSCTVKINKFEGKQTSFSFMNGTYSLFIGTVEGQFAGTFKTKDGQELKVTKGQFRIVQKLPPGATVNN</sequence>
<gene>
    <name evidence="1" type="ORF">CLV31_1136</name>
</gene>
<name>A0A326RN99_9BACT</name>
<evidence type="ECO:0000313" key="1">
    <source>
        <dbReference type="EMBL" id="PZV79691.1"/>
    </source>
</evidence>
<keyword evidence="2" id="KW-1185">Reference proteome</keyword>
<organism evidence="1 2">
    <name type="scientific">Algoriphagus aquaeductus</name>
    <dbReference type="NCBI Taxonomy" id="475299"/>
    <lineage>
        <taxon>Bacteria</taxon>
        <taxon>Pseudomonadati</taxon>
        <taxon>Bacteroidota</taxon>
        <taxon>Cytophagia</taxon>
        <taxon>Cytophagales</taxon>
        <taxon>Cyclobacteriaceae</taxon>
        <taxon>Algoriphagus</taxon>
    </lineage>
</organism>
<dbReference type="EMBL" id="QKTX01000013">
    <property type="protein sequence ID" value="PZV79691.1"/>
    <property type="molecule type" value="Genomic_DNA"/>
</dbReference>
<dbReference type="Proteomes" id="UP000248917">
    <property type="component" value="Unassembled WGS sequence"/>
</dbReference>